<keyword evidence="3" id="KW-0238">DNA-binding</keyword>
<dbReference type="RefSeq" id="WP_204070078.1">
    <property type="nucleotide sequence ID" value="NZ_BOOS01000006.1"/>
</dbReference>
<evidence type="ECO:0000313" key="4">
    <source>
        <dbReference type="Proteomes" id="UP000588112"/>
    </source>
</evidence>
<evidence type="ECO:0000313" key="3">
    <source>
        <dbReference type="EMBL" id="MBB5631424.1"/>
    </source>
</evidence>
<proteinExistence type="predicted"/>
<accession>A0A7W8ZCB9</accession>
<dbReference type="GO" id="GO:0003677">
    <property type="term" value="F:DNA binding"/>
    <property type="evidence" value="ECO:0007669"/>
    <property type="project" value="UniProtKB-KW"/>
</dbReference>
<dbReference type="EMBL" id="JACHBR010000003">
    <property type="protein sequence ID" value="MBB5631424.1"/>
    <property type="molecule type" value="Genomic_DNA"/>
</dbReference>
<evidence type="ECO:0000259" key="2">
    <source>
        <dbReference type="SMART" id="SM00347"/>
    </source>
</evidence>
<dbReference type="AlphaFoldDB" id="A0A7W8ZCB9"/>
<dbReference type="InterPro" id="IPR036388">
    <property type="entry name" value="WH-like_DNA-bd_sf"/>
</dbReference>
<organism evidence="3 4">
    <name type="scientific">Sphaerisporangium krabiense</name>
    <dbReference type="NCBI Taxonomy" id="763782"/>
    <lineage>
        <taxon>Bacteria</taxon>
        <taxon>Bacillati</taxon>
        <taxon>Actinomycetota</taxon>
        <taxon>Actinomycetes</taxon>
        <taxon>Streptosporangiales</taxon>
        <taxon>Streptosporangiaceae</taxon>
        <taxon>Sphaerisporangium</taxon>
    </lineage>
</organism>
<dbReference type="SMART" id="SM00347">
    <property type="entry name" value="HTH_MARR"/>
    <property type="match status" value="1"/>
</dbReference>
<feature type="domain" description="HTH marR-type" evidence="2">
    <location>
        <begin position="31"/>
        <end position="132"/>
    </location>
</feature>
<dbReference type="GO" id="GO:0003700">
    <property type="term" value="F:DNA-binding transcription factor activity"/>
    <property type="evidence" value="ECO:0007669"/>
    <property type="project" value="InterPro"/>
</dbReference>
<comment type="caution">
    <text evidence="3">The sequence shown here is derived from an EMBL/GenBank/DDBJ whole genome shotgun (WGS) entry which is preliminary data.</text>
</comment>
<feature type="region of interest" description="Disordered" evidence="1">
    <location>
        <begin position="156"/>
        <end position="175"/>
    </location>
</feature>
<dbReference type="InterPro" id="IPR000835">
    <property type="entry name" value="HTH_MarR-typ"/>
</dbReference>
<protein>
    <submittedName>
        <fullName evidence="3">DNA-binding MarR family transcriptional regulator</fullName>
    </submittedName>
</protein>
<dbReference type="SUPFAM" id="SSF46785">
    <property type="entry name" value="Winged helix' DNA-binding domain"/>
    <property type="match status" value="1"/>
</dbReference>
<keyword evidence="4" id="KW-1185">Reference proteome</keyword>
<dbReference type="Pfam" id="PF12802">
    <property type="entry name" value="MarR_2"/>
    <property type="match status" value="1"/>
</dbReference>
<evidence type="ECO:0000256" key="1">
    <source>
        <dbReference type="SAM" id="MobiDB-lite"/>
    </source>
</evidence>
<dbReference type="Gene3D" id="1.10.10.10">
    <property type="entry name" value="Winged helix-like DNA-binding domain superfamily/Winged helix DNA-binding domain"/>
    <property type="match status" value="1"/>
</dbReference>
<reference evidence="3 4" key="1">
    <citation type="submission" date="2020-08" db="EMBL/GenBank/DDBJ databases">
        <title>Sequencing the genomes of 1000 actinobacteria strains.</title>
        <authorList>
            <person name="Klenk H.-P."/>
        </authorList>
    </citation>
    <scope>NUCLEOTIDE SEQUENCE [LARGE SCALE GENOMIC DNA]</scope>
    <source>
        <strain evidence="3 4">DSM 45790</strain>
    </source>
</reference>
<dbReference type="InterPro" id="IPR036390">
    <property type="entry name" value="WH_DNA-bd_sf"/>
</dbReference>
<dbReference type="Proteomes" id="UP000588112">
    <property type="component" value="Unassembled WGS sequence"/>
</dbReference>
<name>A0A7W8ZCB9_9ACTN</name>
<gene>
    <name evidence="3" type="ORF">BJ981_007210</name>
</gene>
<sequence length="175" mass="18619">MSTPGPGPHGPAFLGTRLRHLIDLLDGEVAAVYAGLGLAGFRPRYTPMLRSLADSGPASIRDLARAAGVTHSAASQTVAQMAKDGLVTLTPGADARERVAGLTPRAEELLPLLRAEWDATAAAAAELEAELPYPLSRLIEDTLRALDRRPLRTRITDADPALLPRDRPGGTPHRR</sequence>